<name>D8LQL1_ECTSI</name>
<feature type="compositionally biased region" description="Gly residues" evidence="1">
    <location>
        <begin position="146"/>
        <end position="156"/>
    </location>
</feature>
<proteinExistence type="predicted"/>
<gene>
    <name evidence="2" type="ORF">Esi_0006_0179</name>
</gene>
<dbReference type="AlphaFoldDB" id="D8LQL1"/>
<feature type="compositionally biased region" description="Low complexity" evidence="1">
    <location>
        <begin position="35"/>
        <end position="48"/>
    </location>
</feature>
<dbReference type="EMBL" id="FN648818">
    <property type="protein sequence ID" value="CBN78775.1"/>
    <property type="molecule type" value="Genomic_DNA"/>
</dbReference>
<accession>D8LQL1</accession>
<dbReference type="OrthoDB" id="10526418at2759"/>
<organism evidence="2 3">
    <name type="scientific">Ectocarpus siliculosus</name>
    <name type="common">Brown alga</name>
    <name type="synonym">Conferva siliculosa</name>
    <dbReference type="NCBI Taxonomy" id="2880"/>
    <lineage>
        <taxon>Eukaryota</taxon>
        <taxon>Sar</taxon>
        <taxon>Stramenopiles</taxon>
        <taxon>Ochrophyta</taxon>
        <taxon>PX clade</taxon>
        <taxon>Phaeophyceae</taxon>
        <taxon>Ectocarpales</taxon>
        <taxon>Ectocarpaceae</taxon>
        <taxon>Ectocarpus</taxon>
    </lineage>
</organism>
<evidence type="ECO:0000313" key="3">
    <source>
        <dbReference type="Proteomes" id="UP000002630"/>
    </source>
</evidence>
<dbReference type="Proteomes" id="UP000002630">
    <property type="component" value="Linkage Group LG04"/>
</dbReference>
<feature type="region of interest" description="Disordered" evidence="1">
    <location>
        <begin position="18"/>
        <end position="50"/>
    </location>
</feature>
<reference evidence="2 3" key="1">
    <citation type="journal article" date="2010" name="Nature">
        <title>The Ectocarpus genome and the independent evolution of multicellularity in brown algae.</title>
        <authorList>
            <person name="Cock J.M."/>
            <person name="Sterck L."/>
            <person name="Rouze P."/>
            <person name="Scornet D."/>
            <person name="Allen A.E."/>
            <person name="Amoutzias G."/>
            <person name="Anthouard V."/>
            <person name="Artiguenave F."/>
            <person name="Aury J.M."/>
            <person name="Badger J.H."/>
            <person name="Beszteri B."/>
            <person name="Billiau K."/>
            <person name="Bonnet E."/>
            <person name="Bothwell J.H."/>
            <person name="Bowler C."/>
            <person name="Boyen C."/>
            <person name="Brownlee C."/>
            <person name="Carrano C.J."/>
            <person name="Charrier B."/>
            <person name="Cho G.Y."/>
            <person name="Coelho S.M."/>
            <person name="Collen J."/>
            <person name="Corre E."/>
            <person name="Da Silva C."/>
            <person name="Delage L."/>
            <person name="Delaroque N."/>
            <person name="Dittami S.M."/>
            <person name="Doulbeau S."/>
            <person name="Elias M."/>
            <person name="Farnham G."/>
            <person name="Gachon C.M."/>
            <person name="Gschloessl B."/>
            <person name="Heesch S."/>
            <person name="Jabbari K."/>
            <person name="Jubin C."/>
            <person name="Kawai H."/>
            <person name="Kimura K."/>
            <person name="Kloareg B."/>
            <person name="Kupper F.C."/>
            <person name="Lang D."/>
            <person name="Le Bail A."/>
            <person name="Leblanc C."/>
            <person name="Lerouge P."/>
            <person name="Lohr M."/>
            <person name="Lopez P.J."/>
            <person name="Martens C."/>
            <person name="Maumus F."/>
            <person name="Michel G."/>
            <person name="Miranda-Saavedra D."/>
            <person name="Morales J."/>
            <person name="Moreau H."/>
            <person name="Motomura T."/>
            <person name="Nagasato C."/>
            <person name="Napoli C.A."/>
            <person name="Nelson D.R."/>
            <person name="Nyvall-Collen P."/>
            <person name="Peters A.F."/>
            <person name="Pommier C."/>
            <person name="Potin P."/>
            <person name="Poulain J."/>
            <person name="Quesneville H."/>
            <person name="Read B."/>
            <person name="Rensing S.A."/>
            <person name="Ritter A."/>
            <person name="Rousvoal S."/>
            <person name="Samanta M."/>
            <person name="Samson G."/>
            <person name="Schroeder D.C."/>
            <person name="Segurens B."/>
            <person name="Strittmatter M."/>
            <person name="Tonon T."/>
            <person name="Tregear J.W."/>
            <person name="Valentin K."/>
            <person name="von Dassow P."/>
            <person name="Yamagishi T."/>
            <person name="Van de Peer Y."/>
            <person name="Wincker P."/>
        </authorList>
    </citation>
    <scope>NUCLEOTIDE SEQUENCE [LARGE SCALE GENOMIC DNA]</scope>
    <source>
        <strain evidence="3">Ec32 / CCAP1310/4</strain>
    </source>
</reference>
<feature type="region of interest" description="Disordered" evidence="1">
    <location>
        <begin position="112"/>
        <end position="183"/>
    </location>
</feature>
<sequence>MAANLLLTGELEAFFDKSSDGVRRQAPGTSTQESAPAAATPNNTASSAQGNPFEEALTRLAGAASTCGTEPLIYVRRADVAAIVDALMDVVRTPAGPTVTSPAFARLNLVRRSGRKDSRGGRRALSPVRRGERAALAFHRGRPGRGDGGGGGGGEDSGGRRAVSASPSLSRGAPTIAPSGFPSVGNMWVTARTRGVHLASCGKEKLKESLQTPIRRE</sequence>
<evidence type="ECO:0000256" key="1">
    <source>
        <dbReference type="SAM" id="MobiDB-lite"/>
    </source>
</evidence>
<protein>
    <submittedName>
        <fullName evidence="2">Uncharacterized protein</fullName>
    </submittedName>
</protein>
<dbReference type="EMBL" id="FN649729">
    <property type="protein sequence ID" value="CBN78775.1"/>
    <property type="molecule type" value="Genomic_DNA"/>
</dbReference>
<keyword evidence="3" id="KW-1185">Reference proteome</keyword>
<evidence type="ECO:0000313" key="2">
    <source>
        <dbReference type="EMBL" id="CBN78775.1"/>
    </source>
</evidence>
<dbReference type="InParanoid" id="D8LQL1"/>